<gene>
    <name evidence="2" type="ORF">AB6A40_011091</name>
</gene>
<feature type="compositionally biased region" description="Basic and acidic residues" evidence="1">
    <location>
        <begin position="83"/>
        <end position="94"/>
    </location>
</feature>
<dbReference type="AlphaFoldDB" id="A0ABD6F3W8"/>
<proteinExistence type="predicted"/>
<sequence>MFTAGDAVPSDRSTQSLVCDDKSSSSSSSPSLSSPSSSMSSSSSFVHLDYLSSFHGPQHCITACNSQGSSPRSLQRPLAEVSSGRHKEGFVSKSKDDSLSVNPWWKKHSTTSLANSMQLTRSEKYCLGFGSKLMLTKPNKFSGDRDEKRYDTHGYCIDHRDACNFCQDHFTGRTQRLNQATSFRNSYFSFLGSCDSLHGEQNMLGTSHLSPQWSERELNQQLSKESICCISQQHPIYTSETESVANFIEFDGRVYVCSQMNVSKLEFSSFREIGHSSCSCMLSESLSMKMKLSTKAKREQSMVEVSVSLEKLQQKEIDEDEERLILPSPAMLNYMMSKVQSRP</sequence>
<protein>
    <submittedName>
        <fullName evidence="2">Uncharacterized protein</fullName>
    </submittedName>
</protein>
<feature type="region of interest" description="Disordered" evidence="1">
    <location>
        <begin position="1"/>
        <end position="39"/>
    </location>
</feature>
<evidence type="ECO:0000256" key="1">
    <source>
        <dbReference type="SAM" id="MobiDB-lite"/>
    </source>
</evidence>
<comment type="caution">
    <text evidence="2">The sequence shown here is derived from an EMBL/GenBank/DDBJ whole genome shotgun (WGS) entry which is preliminary data.</text>
</comment>
<feature type="compositionally biased region" description="Low complexity" evidence="1">
    <location>
        <begin position="24"/>
        <end position="39"/>
    </location>
</feature>
<name>A0ABD6F3W8_9BILA</name>
<dbReference type="Proteomes" id="UP001608902">
    <property type="component" value="Unassembled WGS sequence"/>
</dbReference>
<reference evidence="2 3" key="1">
    <citation type="submission" date="2024-08" db="EMBL/GenBank/DDBJ databases">
        <title>Gnathostoma spinigerum genome.</title>
        <authorList>
            <person name="Gonzalez-Bertolin B."/>
            <person name="Monzon S."/>
            <person name="Zaballos A."/>
            <person name="Jimenez P."/>
            <person name="Dekumyoy P."/>
            <person name="Varona S."/>
            <person name="Cuesta I."/>
            <person name="Sumanam S."/>
            <person name="Adisakwattana P."/>
            <person name="Gasser R.B."/>
            <person name="Hernandez-Gonzalez A."/>
            <person name="Young N.D."/>
            <person name="Perteguer M.J."/>
        </authorList>
    </citation>
    <scope>NUCLEOTIDE SEQUENCE [LARGE SCALE GENOMIC DNA]</scope>
    <source>
        <strain evidence="2">AL3</strain>
        <tissue evidence="2">Liver</tissue>
    </source>
</reference>
<feature type="region of interest" description="Disordered" evidence="1">
    <location>
        <begin position="65"/>
        <end position="94"/>
    </location>
</feature>
<keyword evidence="3" id="KW-1185">Reference proteome</keyword>
<evidence type="ECO:0000313" key="2">
    <source>
        <dbReference type="EMBL" id="MFH4984382.1"/>
    </source>
</evidence>
<dbReference type="EMBL" id="JBGFUD010017077">
    <property type="protein sequence ID" value="MFH4984382.1"/>
    <property type="molecule type" value="Genomic_DNA"/>
</dbReference>
<organism evidence="2 3">
    <name type="scientific">Gnathostoma spinigerum</name>
    <dbReference type="NCBI Taxonomy" id="75299"/>
    <lineage>
        <taxon>Eukaryota</taxon>
        <taxon>Metazoa</taxon>
        <taxon>Ecdysozoa</taxon>
        <taxon>Nematoda</taxon>
        <taxon>Chromadorea</taxon>
        <taxon>Rhabditida</taxon>
        <taxon>Spirurina</taxon>
        <taxon>Gnathostomatomorpha</taxon>
        <taxon>Gnathostomatoidea</taxon>
        <taxon>Gnathostomatidae</taxon>
        <taxon>Gnathostoma</taxon>
    </lineage>
</organism>
<evidence type="ECO:0000313" key="3">
    <source>
        <dbReference type="Proteomes" id="UP001608902"/>
    </source>
</evidence>
<accession>A0ABD6F3W8</accession>